<evidence type="ECO:0000256" key="1">
    <source>
        <dbReference type="SAM" id="MobiDB-lite"/>
    </source>
</evidence>
<dbReference type="PANTHER" id="PTHR13138:SF3">
    <property type="entry name" value="CD2 ANTIGEN CYTOPLASMIC TAIL-BINDING PROTEIN 2"/>
    <property type="match status" value="1"/>
</dbReference>
<dbReference type="OrthoDB" id="331341at2759"/>
<evidence type="ECO:0000313" key="4">
    <source>
        <dbReference type="Proteomes" id="UP000235965"/>
    </source>
</evidence>
<keyword evidence="4" id="KW-1185">Reference proteome</keyword>
<dbReference type="InParanoid" id="A0A2J7PUB3"/>
<dbReference type="STRING" id="105785.A0A2J7PUB3"/>
<evidence type="ECO:0000313" key="3">
    <source>
        <dbReference type="EMBL" id="PNF19920.1"/>
    </source>
</evidence>
<dbReference type="FunCoup" id="A0A2J7PUB3">
    <property type="interactions" value="1618"/>
</dbReference>
<dbReference type="InterPro" id="IPR035445">
    <property type="entry name" value="GYF-like_dom_sf"/>
</dbReference>
<dbReference type="GO" id="GO:0005682">
    <property type="term" value="C:U5 snRNP"/>
    <property type="evidence" value="ECO:0007669"/>
    <property type="project" value="InterPro"/>
</dbReference>
<gene>
    <name evidence="3" type="primary">holn1</name>
    <name evidence="3" type="ORF">B7P43_G11723</name>
</gene>
<name>A0A2J7PUB3_9NEOP</name>
<accession>A0A2J7PUB3</accession>
<feature type="region of interest" description="Disordered" evidence="1">
    <location>
        <begin position="180"/>
        <end position="199"/>
    </location>
</feature>
<feature type="compositionally biased region" description="Basic and acidic residues" evidence="1">
    <location>
        <begin position="180"/>
        <end position="195"/>
    </location>
</feature>
<dbReference type="SUPFAM" id="SSF55277">
    <property type="entry name" value="GYF domain"/>
    <property type="match status" value="1"/>
</dbReference>
<dbReference type="EMBL" id="NEVH01021204">
    <property type="protein sequence ID" value="PNF19920.1"/>
    <property type="molecule type" value="Genomic_DNA"/>
</dbReference>
<evidence type="ECO:0000259" key="2">
    <source>
        <dbReference type="PROSITE" id="PS50829"/>
    </source>
</evidence>
<feature type="compositionally biased region" description="Polar residues" evidence="1">
    <location>
        <begin position="134"/>
        <end position="144"/>
    </location>
</feature>
<dbReference type="InterPro" id="IPR003169">
    <property type="entry name" value="GYF"/>
</dbReference>
<dbReference type="Gene3D" id="3.30.1490.40">
    <property type="match status" value="1"/>
</dbReference>
<dbReference type="PANTHER" id="PTHR13138">
    <property type="entry name" value="PROTEIN LIN1"/>
    <property type="match status" value="1"/>
</dbReference>
<dbReference type="Proteomes" id="UP000235965">
    <property type="component" value="Unassembled WGS sequence"/>
</dbReference>
<comment type="caution">
    <text evidence="3">The sequence shown here is derived from an EMBL/GenBank/DDBJ whole genome shotgun (WGS) entry which is preliminary data.</text>
</comment>
<dbReference type="FunFam" id="3.30.1490.40:FF:000005">
    <property type="entry name" value="CD2 antigen cytoplasmic tail-binding protein 2"/>
    <property type="match status" value="1"/>
</dbReference>
<dbReference type="Pfam" id="PF02213">
    <property type="entry name" value="GYF"/>
    <property type="match status" value="1"/>
</dbReference>
<dbReference type="PROSITE" id="PS50829">
    <property type="entry name" value="GYF"/>
    <property type="match status" value="1"/>
</dbReference>
<organism evidence="3 4">
    <name type="scientific">Cryptotermes secundus</name>
    <dbReference type="NCBI Taxonomy" id="105785"/>
    <lineage>
        <taxon>Eukaryota</taxon>
        <taxon>Metazoa</taxon>
        <taxon>Ecdysozoa</taxon>
        <taxon>Arthropoda</taxon>
        <taxon>Hexapoda</taxon>
        <taxon>Insecta</taxon>
        <taxon>Pterygota</taxon>
        <taxon>Neoptera</taxon>
        <taxon>Polyneoptera</taxon>
        <taxon>Dictyoptera</taxon>
        <taxon>Blattodea</taxon>
        <taxon>Blattoidea</taxon>
        <taxon>Termitoidae</taxon>
        <taxon>Kalotermitidae</taxon>
        <taxon>Cryptotermitinae</taxon>
        <taxon>Cryptotermes</taxon>
    </lineage>
</organism>
<protein>
    <submittedName>
        <fullName evidence="3">CD2 antigen cytoplasmic tail-binding protein 2-like protein</fullName>
    </submittedName>
</protein>
<feature type="domain" description="GYF" evidence="2">
    <location>
        <begin position="318"/>
        <end position="374"/>
    </location>
</feature>
<dbReference type="SMART" id="SM00444">
    <property type="entry name" value="GYF"/>
    <property type="match status" value="1"/>
</dbReference>
<sequence length="377" mass="42738">MLLYTFVVLKMPKGKLEDQLEEDWADIGTKIKTGDKKNSLDSDEDDDGEGKAYDILSEGEIEGQEEGAVGFDGEVAITPFNMKEELEEGHFDTEGNYHWKKEGKIKDNWLENIDWVKIKKIDGQTQGAEEVGNDSGSDYSSNASPFDRVSVYKQMLELMKPGESVAKSLRRLGGNKRISASERWRRKKAGQEDSKQGNQQQVIELTELANRLLTKTGNMDIYQESYEHIASLISNAEKQNVWKQSRPTLDYEDALDMYAVDFDEKEKARMEQQAKKKNKGEEAVGVSCMESGKQETGGATGNGIVKMLTSSSQEENQEVMWEFKWEEKSTDIHGPHTTSQMQAWVDQGYFSKSVLVRKCGTDGQFYNSSRVDFELYL</sequence>
<dbReference type="InterPro" id="IPR039905">
    <property type="entry name" value="CD2BP2/Lin1"/>
</dbReference>
<reference evidence="3 4" key="1">
    <citation type="submission" date="2017-12" db="EMBL/GenBank/DDBJ databases">
        <title>Hemimetabolous genomes reveal molecular basis of termite eusociality.</title>
        <authorList>
            <person name="Harrison M.C."/>
            <person name="Jongepier E."/>
            <person name="Robertson H.M."/>
            <person name="Arning N."/>
            <person name="Bitard-Feildel T."/>
            <person name="Chao H."/>
            <person name="Childers C.P."/>
            <person name="Dinh H."/>
            <person name="Doddapaneni H."/>
            <person name="Dugan S."/>
            <person name="Gowin J."/>
            <person name="Greiner C."/>
            <person name="Han Y."/>
            <person name="Hu H."/>
            <person name="Hughes D.S.T."/>
            <person name="Huylmans A.-K."/>
            <person name="Kemena C."/>
            <person name="Kremer L.P.M."/>
            <person name="Lee S.L."/>
            <person name="Lopez-Ezquerra A."/>
            <person name="Mallet L."/>
            <person name="Monroy-Kuhn J.M."/>
            <person name="Moser A."/>
            <person name="Murali S.C."/>
            <person name="Muzny D.M."/>
            <person name="Otani S."/>
            <person name="Piulachs M.-D."/>
            <person name="Poelchau M."/>
            <person name="Qu J."/>
            <person name="Schaub F."/>
            <person name="Wada-Katsumata A."/>
            <person name="Worley K.C."/>
            <person name="Xie Q."/>
            <person name="Ylla G."/>
            <person name="Poulsen M."/>
            <person name="Gibbs R.A."/>
            <person name="Schal C."/>
            <person name="Richards S."/>
            <person name="Belles X."/>
            <person name="Korb J."/>
            <person name="Bornberg-Bauer E."/>
        </authorList>
    </citation>
    <scope>NUCLEOTIDE SEQUENCE [LARGE SCALE GENOMIC DNA]</scope>
    <source>
        <tissue evidence="3">Whole body</tissue>
    </source>
</reference>
<feature type="region of interest" description="Disordered" evidence="1">
    <location>
        <begin position="124"/>
        <end position="144"/>
    </location>
</feature>
<proteinExistence type="predicted"/>
<dbReference type="AlphaFoldDB" id="A0A2J7PUB3"/>
<dbReference type="CDD" id="cd00072">
    <property type="entry name" value="GYF"/>
    <property type="match status" value="1"/>
</dbReference>
<feature type="region of interest" description="Disordered" evidence="1">
    <location>
        <begin position="27"/>
        <end position="51"/>
    </location>
</feature>